<evidence type="ECO:0000313" key="2">
    <source>
        <dbReference type="EMBL" id="VDD23335.1"/>
    </source>
</evidence>
<proteinExistence type="predicted"/>
<gene>
    <name evidence="2" type="ORF">BRASC36T46053Z</name>
</gene>
<reference evidence="2" key="1">
    <citation type="submission" date="2018-11" db="EMBL/GenBank/DDBJ databases">
        <authorList>
            <consortium name="Genoscope - CEA"/>
            <person name="William W."/>
        </authorList>
    </citation>
    <scope>NUCLEOTIDE SEQUENCE</scope>
</reference>
<sequence length="117" mass="13567">MYSRDGAVHGCRRDNHISSQQPKKLDDRFSSNKVYDDCEGTIEPMANPQPILCENQKHCKDHELIVSAHHENILKPRISKQLQIFTWLINVLLKSFHDLISLSCALKEIWNEKKSVN</sequence>
<accession>A0A3P6DM92</accession>
<organism evidence="2">
    <name type="scientific">Brassica campestris</name>
    <name type="common">Field mustard</name>
    <dbReference type="NCBI Taxonomy" id="3711"/>
    <lineage>
        <taxon>Eukaryota</taxon>
        <taxon>Viridiplantae</taxon>
        <taxon>Streptophyta</taxon>
        <taxon>Embryophyta</taxon>
        <taxon>Tracheophyta</taxon>
        <taxon>Spermatophyta</taxon>
        <taxon>Magnoliopsida</taxon>
        <taxon>eudicotyledons</taxon>
        <taxon>Gunneridae</taxon>
        <taxon>Pentapetalae</taxon>
        <taxon>rosids</taxon>
        <taxon>malvids</taxon>
        <taxon>Brassicales</taxon>
        <taxon>Brassicaceae</taxon>
        <taxon>Brassiceae</taxon>
        <taxon>Brassica</taxon>
    </lineage>
</organism>
<dbReference type="EMBL" id="LR031586">
    <property type="protein sequence ID" value="VDD23335.1"/>
    <property type="molecule type" value="Genomic_DNA"/>
</dbReference>
<evidence type="ECO:0000256" key="1">
    <source>
        <dbReference type="SAM" id="MobiDB-lite"/>
    </source>
</evidence>
<dbReference type="AlphaFoldDB" id="A0A3P6DM92"/>
<protein>
    <submittedName>
        <fullName evidence="2">Uncharacterized protein</fullName>
    </submittedName>
</protein>
<feature type="region of interest" description="Disordered" evidence="1">
    <location>
        <begin position="1"/>
        <end position="30"/>
    </location>
</feature>
<name>A0A3P6DM92_BRACM</name>